<dbReference type="EMBL" id="GBXM01105803">
    <property type="protein sequence ID" value="JAH02774.1"/>
    <property type="molecule type" value="Transcribed_RNA"/>
</dbReference>
<reference evidence="1" key="2">
    <citation type="journal article" date="2015" name="Fish Shellfish Immunol.">
        <title>Early steps in the European eel (Anguilla anguilla)-Vibrio vulnificus interaction in the gills: Role of the RtxA13 toxin.</title>
        <authorList>
            <person name="Callol A."/>
            <person name="Pajuelo D."/>
            <person name="Ebbesson L."/>
            <person name="Teles M."/>
            <person name="MacKenzie S."/>
            <person name="Amaro C."/>
        </authorList>
    </citation>
    <scope>NUCLEOTIDE SEQUENCE</scope>
</reference>
<organism evidence="1">
    <name type="scientific">Anguilla anguilla</name>
    <name type="common">European freshwater eel</name>
    <name type="synonym">Muraena anguilla</name>
    <dbReference type="NCBI Taxonomy" id="7936"/>
    <lineage>
        <taxon>Eukaryota</taxon>
        <taxon>Metazoa</taxon>
        <taxon>Chordata</taxon>
        <taxon>Craniata</taxon>
        <taxon>Vertebrata</taxon>
        <taxon>Euteleostomi</taxon>
        <taxon>Actinopterygii</taxon>
        <taxon>Neopterygii</taxon>
        <taxon>Teleostei</taxon>
        <taxon>Anguilliformes</taxon>
        <taxon>Anguillidae</taxon>
        <taxon>Anguilla</taxon>
    </lineage>
</organism>
<accession>A0A0E9PE40</accession>
<reference evidence="1" key="1">
    <citation type="submission" date="2014-11" db="EMBL/GenBank/DDBJ databases">
        <authorList>
            <person name="Amaro Gonzalez C."/>
        </authorList>
    </citation>
    <scope>NUCLEOTIDE SEQUENCE</scope>
</reference>
<name>A0A0E9PE40_ANGAN</name>
<protein>
    <submittedName>
        <fullName evidence="1">Uncharacterized protein</fullName>
    </submittedName>
</protein>
<dbReference type="AlphaFoldDB" id="A0A0E9PE40"/>
<sequence length="25" mass="2889">MTTGKFERIEQGEVIQFLTRVGMCD</sequence>
<proteinExistence type="predicted"/>
<evidence type="ECO:0000313" key="1">
    <source>
        <dbReference type="EMBL" id="JAH02774.1"/>
    </source>
</evidence>